<dbReference type="Gene3D" id="3.30.70.920">
    <property type="match status" value="1"/>
</dbReference>
<comment type="caution">
    <text evidence="2">The sequence shown here is derived from an EMBL/GenBank/DDBJ whole genome shotgun (WGS) entry which is preliminary data.</text>
</comment>
<accession>A0ABP6YW03</accession>
<organism evidence="2 3">
    <name type="scientific">Kineosporia mesophila</name>
    <dbReference type="NCBI Taxonomy" id="566012"/>
    <lineage>
        <taxon>Bacteria</taxon>
        <taxon>Bacillati</taxon>
        <taxon>Actinomycetota</taxon>
        <taxon>Actinomycetes</taxon>
        <taxon>Kineosporiales</taxon>
        <taxon>Kineosporiaceae</taxon>
        <taxon>Kineosporia</taxon>
    </lineage>
</organism>
<dbReference type="Proteomes" id="UP001501074">
    <property type="component" value="Unassembled WGS sequence"/>
</dbReference>
<dbReference type="InterPro" id="IPR011008">
    <property type="entry name" value="Dimeric_a/b-barrel"/>
</dbReference>
<sequence length="101" mass="11129">MPRYYPEQVITAFVMLQARPDRIPEVATEVAGIEGVREVYSVTGDVDLVAVVRVEKQDDLADVIADQLGKVEGVMSTRTYLAFRTYSPDAVDDALTSGFDD</sequence>
<reference evidence="3" key="1">
    <citation type="journal article" date="2019" name="Int. J. Syst. Evol. Microbiol.">
        <title>The Global Catalogue of Microorganisms (GCM) 10K type strain sequencing project: providing services to taxonomists for standard genome sequencing and annotation.</title>
        <authorList>
            <consortium name="The Broad Institute Genomics Platform"/>
            <consortium name="The Broad Institute Genome Sequencing Center for Infectious Disease"/>
            <person name="Wu L."/>
            <person name="Ma J."/>
        </authorList>
    </citation>
    <scope>NUCLEOTIDE SEQUENCE [LARGE SCALE GENOMIC DNA]</scope>
    <source>
        <strain evidence="3">JCM 16902</strain>
    </source>
</reference>
<protein>
    <submittedName>
        <fullName evidence="2">Lrp/AsnC ligand binding domain-containing protein</fullName>
    </submittedName>
</protein>
<dbReference type="EMBL" id="BAAAZO010000001">
    <property type="protein sequence ID" value="GAA3592623.1"/>
    <property type="molecule type" value="Genomic_DNA"/>
</dbReference>
<dbReference type="Pfam" id="PF01037">
    <property type="entry name" value="AsnC_trans_reg"/>
    <property type="match status" value="1"/>
</dbReference>
<proteinExistence type="predicted"/>
<dbReference type="SUPFAM" id="SSF54909">
    <property type="entry name" value="Dimeric alpha+beta barrel"/>
    <property type="match status" value="1"/>
</dbReference>
<dbReference type="InterPro" id="IPR019887">
    <property type="entry name" value="Tscrpt_reg_AsnC/Lrp_C"/>
</dbReference>
<evidence type="ECO:0000313" key="2">
    <source>
        <dbReference type="EMBL" id="GAA3592623.1"/>
    </source>
</evidence>
<gene>
    <name evidence="2" type="ORF">GCM10022223_04150</name>
</gene>
<feature type="domain" description="Transcription regulator AsnC/Lrp ligand binding" evidence="1">
    <location>
        <begin position="14"/>
        <end position="85"/>
    </location>
</feature>
<dbReference type="InterPro" id="IPR050684">
    <property type="entry name" value="HTH-Siroheme_Decarb"/>
</dbReference>
<keyword evidence="3" id="KW-1185">Reference proteome</keyword>
<dbReference type="PANTHER" id="PTHR43413">
    <property type="entry name" value="TRANSCRIPTIONAL REGULATOR, ASNC FAMILY"/>
    <property type="match status" value="1"/>
</dbReference>
<evidence type="ECO:0000313" key="3">
    <source>
        <dbReference type="Proteomes" id="UP001501074"/>
    </source>
</evidence>
<name>A0ABP6YW03_9ACTN</name>
<evidence type="ECO:0000259" key="1">
    <source>
        <dbReference type="Pfam" id="PF01037"/>
    </source>
</evidence>
<dbReference type="PANTHER" id="PTHR43413:SF4">
    <property type="entry name" value="HTH-TYPE TRANSCRIPTIONAL REGULATOR LYSM"/>
    <property type="match status" value="1"/>
</dbReference>